<organism evidence="1 2">
    <name type="scientific">Antrihabitans stalactiti</name>
    <dbReference type="NCBI Taxonomy" id="2584121"/>
    <lineage>
        <taxon>Bacteria</taxon>
        <taxon>Bacillati</taxon>
        <taxon>Actinomycetota</taxon>
        <taxon>Actinomycetes</taxon>
        <taxon>Mycobacteriales</taxon>
        <taxon>Nocardiaceae</taxon>
        <taxon>Antrihabitans</taxon>
    </lineage>
</organism>
<evidence type="ECO:0000313" key="1">
    <source>
        <dbReference type="EMBL" id="NMN96647.1"/>
    </source>
</evidence>
<dbReference type="RefSeq" id="WP_169588766.1">
    <property type="nucleotide sequence ID" value="NZ_VCQU01000005.1"/>
</dbReference>
<dbReference type="EMBL" id="VCQU01000005">
    <property type="protein sequence ID" value="NMN96647.1"/>
    <property type="molecule type" value="Genomic_DNA"/>
</dbReference>
<keyword evidence="2" id="KW-1185">Reference proteome</keyword>
<name>A0A848KLI3_9NOCA</name>
<evidence type="ECO:0000313" key="2">
    <source>
        <dbReference type="Proteomes" id="UP000535543"/>
    </source>
</evidence>
<proteinExistence type="predicted"/>
<protein>
    <submittedName>
        <fullName evidence="1">DUF2461 domain-containing protein</fullName>
    </submittedName>
</protein>
<dbReference type="InterPro" id="IPR015996">
    <property type="entry name" value="UCP028451"/>
</dbReference>
<dbReference type="PANTHER" id="PTHR36452">
    <property type="entry name" value="CHROMOSOME 12, WHOLE GENOME SHOTGUN SEQUENCE"/>
    <property type="match status" value="1"/>
</dbReference>
<dbReference type="InterPro" id="IPR012808">
    <property type="entry name" value="CHP02453"/>
</dbReference>
<sequence length="209" mass="23347">MTFSGIPIAALDFYEDLAADNSKAFWTAHKEIYDAKVREPIVALLAELEEEFGSAKIFRPYRDVRFSKDKTPYKTAQGAFVGVTPGLGYYVQIDAAGLYLGGGYHHSSPEHVTRFRTAVDDEIRGGELEQILASLTAAKFEIGGERLKTVPRGYPADHPRIDLLRHKSLTAGKALGAPKWLETKRTATEVRKSWQAVRPLVEWLDRVVN</sequence>
<dbReference type="AlphaFoldDB" id="A0A848KLI3"/>
<reference evidence="1 2" key="1">
    <citation type="submission" date="2019-05" db="EMBL/GenBank/DDBJ databases">
        <authorList>
            <person name="Lee S.D."/>
        </authorList>
    </citation>
    <scope>NUCLEOTIDE SEQUENCE [LARGE SCALE GENOMIC DNA]</scope>
    <source>
        <strain evidence="1 2">YC2-7</strain>
    </source>
</reference>
<gene>
    <name evidence="1" type="ORF">FGL95_16535</name>
</gene>
<dbReference type="Pfam" id="PF09365">
    <property type="entry name" value="DUF2461"/>
    <property type="match status" value="1"/>
</dbReference>
<comment type="caution">
    <text evidence="1">The sequence shown here is derived from an EMBL/GenBank/DDBJ whole genome shotgun (WGS) entry which is preliminary data.</text>
</comment>
<accession>A0A848KLI3</accession>
<reference evidence="1 2" key="2">
    <citation type="submission" date="2020-06" db="EMBL/GenBank/DDBJ databases">
        <title>Antribacter stalactiti gen. nov., sp. nov., a new member of the family Nacardiaceae isolated from a cave.</title>
        <authorList>
            <person name="Kim I.S."/>
        </authorList>
    </citation>
    <scope>NUCLEOTIDE SEQUENCE [LARGE SCALE GENOMIC DNA]</scope>
    <source>
        <strain evidence="1 2">YC2-7</strain>
    </source>
</reference>
<dbReference type="Proteomes" id="UP000535543">
    <property type="component" value="Unassembled WGS sequence"/>
</dbReference>
<dbReference type="PANTHER" id="PTHR36452:SF1">
    <property type="entry name" value="DUF2461 DOMAIN-CONTAINING PROTEIN"/>
    <property type="match status" value="1"/>
</dbReference>
<dbReference type="NCBIfam" id="TIGR02453">
    <property type="entry name" value="TIGR02453 family protein"/>
    <property type="match status" value="1"/>
</dbReference>
<dbReference type="PIRSF" id="PIRSF028451">
    <property type="entry name" value="UCP028451"/>
    <property type="match status" value="1"/>
</dbReference>